<dbReference type="AlphaFoldDB" id="A0A059XSF1"/>
<reference evidence="6" key="1">
    <citation type="submission" date="2014-02" db="EMBL/GenBank/DDBJ databases">
        <title>Complete genome sequence and comparative genomic analysis of the nitrogen-fixing bacterium Leptospirillum ferriphilum YSK.</title>
        <authorList>
            <person name="Guo X."/>
            <person name="Yin H."/>
            <person name="Liang Y."/>
            <person name="Hu Q."/>
            <person name="Ma L."/>
            <person name="Xiao Y."/>
            <person name="Zhang X."/>
            <person name="Qiu G."/>
            <person name="Liu X."/>
        </authorList>
    </citation>
    <scope>NUCLEOTIDE SEQUENCE [LARGE SCALE GENOMIC DNA]</scope>
    <source>
        <strain evidence="6">YSK</strain>
    </source>
</reference>
<keyword evidence="2" id="KW-0067">ATP-binding</keyword>
<dbReference type="InterPro" id="IPR011990">
    <property type="entry name" value="TPR-like_helical_dom_sf"/>
</dbReference>
<evidence type="ECO:0000256" key="3">
    <source>
        <dbReference type="SAM" id="MobiDB-lite"/>
    </source>
</evidence>
<proteinExistence type="predicted"/>
<protein>
    <recommendedName>
        <fullName evidence="4">Orc1-like AAA ATPase domain-containing protein</fullName>
    </recommendedName>
</protein>
<dbReference type="Gene3D" id="3.40.50.300">
    <property type="entry name" value="P-loop containing nucleotide triphosphate hydrolases"/>
    <property type="match status" value="1"/>
</dbReference>
<name>A0A059XSF1_9BACT</name>
<sequence>MITDSFPTKDNRVTETGNKGMAQIFPFTFLGRTEIRLGDGGISSSCFDKAAALLTWLSLSGGWRSRSEITSLLWPGLSEQRGRANLSQLLLVLSRRTGSGPRIEKERDALRLRFPGDVEPENAVDVLQFLSDAPPPGCHRLHAPSRCSRCRERIHFRQSLYRGEFLQGETLPNSPPFRLWVEDMRRNLSERKGVLDRLLAGQIESFSREVAGRISREWRPLTVLCVLVQGNDRQSAEEILEFIEPWRRSSERLLRDRNGEVAKFRKPGLLAYFGYPAAREEDARMAAKSALEILASFSRLPDNENLEIRAVIHSGSAACDLLRDIPDATGERTDETVSFVRQSPAGRAVASETAMASLGSHFRSVRWGRGALPQGGSLSLHVLEEERSAIPSERLFIGRDRELATLEEAWRRGTEGNPGVFWIIGEPGIGKSALVNFFARSVSRNRKPAGTVRILSCLPEFRDTPWFPLRKLYQTAASGEEKESTPSSPSNDPSLSPGQLPEVSLFRRPDSSVTDMRNDPGQTPEERREKTELFLLDLLLETLRTSPLLLVVEDVHWADYATLSLLRRILGLRSPPPALLLLTCRTGKQPPVLPSPDSENRLVLSPLDRHQSRALVEQTVAGLSPDRMRTILDLGDGIPLYLRELATAPETPEKGHPSEPSVPAGLQALMASRIDLLGSLREIAQVSACIGQSVPTDLLMEVGVEGWDKSRILSGVDALLKQGVLEKDADNPPTFIFHHSLLREALLSSLPAPFLRRTHARIASVLRSRFREWVDREPEFLAGHLARSGECNEAITTWIKASEKASAQGFPEHARDHLEQALKLVPGIPDPSQRQDRAQEILTALAQASWFTHGVGSDYVHNLCAQRDEMIDTLHVSAKTFPVFYSLWATTNARSGPLESRPFLQKLEKALQLPDLSPADSCQTLFALGEDALWRGDLKTAGQLFEEPLSRQRASDDPPSFLTIYGEDCAVRCLASLSLVRWQQGFGQTALSLVRQAQERSLAISSPASYAHSLHYEISLHLFQNEPEHVLKVSRQALNWAERHGFYQWKILALLAMGWAQGNPEGYRIARDIGEALRATVPGLSSVLSLIEADTALRAGLSQEALYGVLQAREDAERKGIRLFYPEFFRLEGEARLRLLSGKKQPARTCFLEAIGHASEAGAPRLALKALLSWLKAFPGEPSPAQTVLDTFPRQEPCAQLSEALFLSGLQKSLPLNPLPG</sequence>
<dbReference type="InterPro" id="IPR027417">
    <property type="entry name" value="P-loop_NTPase"/>
</dbReference>
<reference evidence="5 6" key="2">
    <citation type="journal article" date="2015" name="Biomed. Res. Int.">
        <title>Effects of Arsenite Resistance on the Growth and Functional Gene Expression of Leptospirillum ferriphilum and Acidithiobacillus thiooxidans in Pure Culture and Coculture.</title>
        <authorList>
            <person name="Jiang H."/>
            <person name="Liang Y."/>
            <person name="Yin H."/>
            <person name="Xiao Y."/>
            <person name="Guo X."/>
            <person name="Xu Y."/>
            <person name="Hu Q."/>
            <person name="Liu H."/>
            <person name="Liu X."/>
        </authorList>
    </citation>
    <scope>NUCLEOTIDE SEQUENCE [LARGE SCALE GENOMIC DNA]</scope>
    <source>
        <strain evidence="5 6">YSK</strain>
    </source>
</reference>
<dbReference type="SUPFAM" id="SSF52540">
    <property type="entry name" value="P-loop containing nucleoside triphosphate hydrolases"/>
    <property type="match status" value="1"/>
</dbReference>
<dbReference type="KEGG" id="lfp:Y981_03395"/>
<organism evidence="5 6">
    <name type="scientific">Leptospirillum ferriphilum YSK</name>
    <dbReference type="NCBI Taxonomy" id="1441628"/>
    <lineage>
        <taxon>Bacteria</taxon>
        <taxon>Pseudomonadati</taxon>
        <taxon>Nitrospirota</taxon>
        <taxon>Nitrospiria</taxon>
        <taxon>Nitrospirales</taxon>
        <taxon>Nitrospiraceae</taxon>
        <taxon>Leptospirillum</taxon>
    </lineage>
</organism>
<dbReference type="SUPFAM" id="SSF55073">
    <property type="entry name" value="Nucleotide cyclase"/>
    <property type="match status" value="1"/>
</dbReference>
<keyword evidence="1" id="KW-0547">Nucleotide-binding</keyword>
<dbReference type="PANTHER" id="PTHR16305">
    <property type="entry name" value="TESTICULAR SOLUBLE ADENYLYL CYCLASE"/>
    <property type="match status" value="1"/>
</dbReference>
<evidence type="ECO:0000313" key="5">
    <source>
        <dbReference type="EMBL" id="AIA31549.1"/>
    </source>
</evidence>
<evidence type="ECO:0000256" key="1">
    <source>
        <dbReference type="ARBA" id="ARBA00022741"/>
    </source>
</evidence>
<dbReference type="Gene3D" id="1.25.40.10">
    <property type="entry name" value="Tetratricopeptide repeat domain"/>
    <property type="match status" value="1"/>
</dbReference>
<dbReference type="GO" id="GO:0004016">
    <property type="term" value="F:adenylate cyclase activity"/>
    <property type="evidence" value="ECO:0007669"/>
    <property type="project" value="TreeGrafter"/>
</dbReference>
<feature type="domain" description="Orc1-like AAA ATPase" evidence="4">
    <location>
        <begin position="396"/>
        <end position="580"/>
    </location>
</feature>
<evidence type="ECO:0000256" key="2">
    <source>
        <dbReference type="ARBA" id="ARBA00022840"/>
    </source>
</evidence>
<dbReference type="GO" id="GO:0005524">
    <property type="term" value="F:ATP binding"/>
    <property type="evidence" value="ECO:0007669"/>
    <property type="project" value="UniProtKB-KW"/>
</dbReference>
<keyword evidence="6" id="KW-1185">Reference proteome</keyword>
<dbReference type="HOGENOM" id="CLU_004435_3_3_0"/>
<dbReference type="InterPro" id="IPR029787">
    <property type="entry name" value="Nucleotide_cyclase"/>
</dbReference>
<feature type="region of interest" description="Disordered" evidence="3">
    <location>
        <begin position="477"/>
        <end position="528"/>
    </location>
</feature>
<dbReference type="Pfam" id="PF13191">
    <property type="entry name" value="AAA_16"/>
    <property type="match status" value="1"/>
</dbReference>
<dbReference type="InterPro" id="IPR041664">
    <property type="entry name" value="AAA_16"/>
</dbReference>
<evidence type="ECO:0000259" key="4">
    <source>
        <dbReference type="Pfam" id="PF13191"/>
    </source>
</evidence>
<evidence type="ECO:0000313" key="6">
    <source>
        <dbReference type="Proteomes" id="UP000027059"/>
    </source>
</evidence>
<dbReference type="Gene3D" id="3.30.70.1230">
    <property type="entry name" value="Nucleotide cyclase"/>
    <property type="match status" value="1"/>
</dbReference>
<dbReference type="EMBL" id="CP007243">
    <property type="protein sequence ID" value="AIA31549.1"/>
    <property type="molecule type" value="Genomic_DNA"/>
</dbReference>
<gene>
    <name evidence="5" type="ORF">Y981_03395</name>
</gene>
<dbReference type="GO" id="GO:0005737">
    <property type="term" value="C:cytoplasm"/>
    <property type="evidence" value="ECO:0007669"/>
    <property type="project" value="TreeGrafter"/>
</dbReference>
<dbReference type="Proteomes" id="UP000027059">
    <property type="component" value="Chromosome"/>
</dbReference>
<dbReference type="PANTHER" id="PTHR16305:SF28">
    <property type="entry name" value="GUANYLATE CYCLASE DOMAIN-CONTAINING PROTEIN"/>
    <property type="match status" value="1"/>
</dbReference>
<accession>A0A059XSF1</accession>
<feature type="compositionally biased region" description="Low complexity" evidence="3">
    <location>
        <begin position="485"/>
        <end position="497"/>
    </location>
</feature>